<dbReference type="RefSeq" id="WP_310077911.1">
    <property type="nucleotide sequence ID" value="NZ_JAVDSC010000012.1"/>
</dbReference>
<accession>A0AAW8LN22</accession>
<reference evidence="1" key="1">
    <citation type="submission" date="2023-07" db="EMBL/GenBank/DDBJ databases">
        <title>Sorghum-associated microbial communities from plants grown in Nebraska, USA.</title>
        <authorList>
            <person name="Schachtman D."/>
        </authorList>
    </citation>
    <scope>NUCLEOTIDE SEQUENCE</scope>
    <source>
        <strain evidence="1">BE44</strain>
    </source>
</reference>
<dbReference type="EMBL" id="JAVDSC010000012">
    <property type="protein sequence ID" value="MDR6630409.1"/>
    <property type="molecule type" value="Genomic_DNA"/>
</dbReference>
<dbReference type="Proteomes" id="UP001262767">
    <property type="component" value="Unassembled WGS sequence"/>
</dbReference>
<dbReference type="AlphaFoldDB" id="A0AAW8LN22"/>
<evidence type="ECO:0000313" key="2">
    <source>
        <dbReference type="Proteomes" id="UP001262767"/>
    </source>
</evidence>
<gene>
    <name evidence="1" type="ORF">J2X86_002464</name>
</gene>
<comment type="caution">
    <text evidence="1">The sequence shown here is derived from an EMBL/GenBank/DDBJ whole genome shotgun (WGS) entry which is preliminary data.</text>
</comment>
<evidence type="ECO:0000313" key="1">
    <source>
        <dbReference type="EMBL" id="MDR6630409.1"/>
    </source>
</evidence>
<sequence length="69" mass="7625">MANFEAEISELTIEDTGYGHLDISAEIVEGKELVQVKIDGLILNINLNIATAMIFELADALKYKLTDLE</sequence>
<organism evidence="1 2">
    <name type="scientific">Acinetobacter lwoffii</name>
    <dbReference type="NCBI Taxonomy" id="28090"/>
    <lineage>
        <taxon>Bacteria</taxon>
        <taxon>Pseudomonadati</taxon>
        <taxon>Pseudomonadota</taxon>
        <taxon>Gammaproteobacteria</taxon>
        <taxon>Moraxellales</taxon>
        <taxon>Moraxellaceae</taxon>
        <taxon>Acinetobacter</taxon>
    </lineage>
</organism>
<protein>
    <submittedName>
        <fullName evidence="1">Uncharacterized protein</fullName>
    </submittedName>
</protein>
<name>A0AAW8LN22_ACILW</name>
<proteinExistence type="predicted"/>